<keyword evidence="1" id="KW-1133">Transmembrane helix</keyword>
<keyword evidence="1" id="KW-0812">Transmembrane</keyword>
<gene>
    <name evidence="2" type="primary">HTR7_1</name>
    <name evidence="2" type="ORF">P7K49_018985</name>
</gene>
<keyword evidence="1" id="KW-0472">Membrane</keyword>
<keyword evidence="3" id="KW-1185">Reference proteome</keyword>
<accession>A0ABQ9UWZ2</accession>
<reference evidence="2 3" key="1">
    <citation type="submission" date="2023-05" db="EMBL/GenBank/DDBJ databases">
        <title>B98-5 Cell Line De Novo Hybrid Assembly: An Optical Mapping Approach.</title>
        <authorList>
            <person name="Kananen K."/>
            <person name="Auerbach J.A."/>
            <person name="Kautto E."/>
            <person name="Blachly J.S."/>
        </authorList>
    </citation>
    <scope>NUCLEOTIDE SEQUENCE [LARGE SCALE GENOMIC DNA]</scope>
    <source>
        <strain evidence="2">B95-8</strain>
        <tissue evidence="2">Cell line</tissue>
    </source>
</reference>
<feature type="transmembrane region" description="Helical" evidence="1">
    <location>
        <begin position="81"/>
        <end position="103"/>
    </location>
</feature>
<name>A0ABQ9UWZ2_SAGOE</name>
<dbReference type="PRINTS" id="PR00652">
    <property type="entry name" value="5HT7RECEPTR"/>
</dbReference>
<organism evidence="2 3">
    <name type="scientific">Saguinus oedipus</name>
    <name type="common">Cotton-top tamarin</name>
    <name type="synonym">Oedipomidas oedipus</name>
    <dbReference type="NCBI Taxonomy" id="9490"/>
    <lineage>
        <taxon>Eukaryota</taxon>
        <taxon>Metazoa</taxon>
        <taxon>Chordata</taxon>
        <taxon>Craniata</taxon>
        <taxon>Vertebrata</taxon>
        <taxon>Euteleostomi</taxon>
        <taxon>Mammalia</taxon>
        <taxon>Eutheria</taxon>
        <taxon>Euarchontoglires</taxon>
        <taxon>Primates</taxon>
        <taxon>Haplorrhini</taxon>
        <taxon>Platyrrhini</taxon>
        <taxon>Cebidae</taxon>
        <taxon>Callitrichinae</taxon>
        <taxon>Saguinus</taxon>
    </lineage>
</organism>
<sequence length="108" mass="11482">MDVKSSCHPDLHGRLGSFLLLEVGRGLPNLSPDAAPAGSRRPHLLSRVPEVTASLAPTWDAPSDNASGRREQISYDRAERVVIGFILTLISLLTTAGNCLVVSPPPTT</sequence>
<dbReference type="InterPro" id="IPR001069">
    <property type="entry name" value="5HT_7_rcpt"/>
</dbReference>
<proteinExistence type="predicted"/>
<keyword evidence="2" id="KW-0675">Receptor</keyword>
<dbReference type="Proteomes" id="UP001266305">
    <property type="component" value="Unassembled WGS sequence"/>
</dbReference>
<evidence type="ECO:0000313" key="3">
    <source>
        <dbReference type="Proteomes" id="UP001266305"/>
    </source>
</evidence>
<evidence type="ECO:0000313" key="2">
    <source>
        <dbReference type="EMBL" id="KAK2101319.1"/>
    </source>
</evidence>
<dbReference type="EMBL" id="JASSZA010000009">
    <property type="protein sequence ID" value="KAK2101319.1"/>
    <property type="molecule type" value="Genomic_DNA"/>
</dbReference>
<evidence type="ECO:0000256" key="1">
    <source>
        <dbReference type="SAM" id="Phobius"/>
    </source>
</evidence>
<comment type="caution">
    <text evidence="2">The sequence shown here is derived from an EMBL/GenBank/DDBJ whole genome shotgun (WGS) entry which is preliminary data.</text>
</comment>
<protein>
    <submittedName>
        <fullName evidence="2">5-hydroxytryptamine receptor 7</fullName>
    </submittedName>
</protein>